<gene>
    <name evidence="1" type="ORF">LCMiAC01_00570</name>
</gene>
<accession>A0A481YYR2</accession>
<protein>
    <recommendedName>
        <fullName evidence="2">RNA ligase</fullName>
    </recommendedName>
</protein>
<evidence type="ECO:0008006" key="2">
    <source>
        <dbReference type="Google" id="ProtNLM"/>
    </source>
</evidence>
<reference evidence="1" key="1">
    <citation type="journal article" date="2019" name="MBio">
        <title>Virus Genomes from Deep Sea Sediments Expand the Ocean Megavirome and Support Independent Origins of Viral Gigantism.</title>
        <authorList>
            <person name="Backstrom D."/>
            <person name="Yutin N."/>
            <person name="Jorgensen S.L."/>
            <person name="Dharamshi J."/>
            <person name="Homa F."/>
            <person name="Zaremba-Niedwiedzka K."/>
            <person name="Spang A."/>
            <person name="Wolf Y.I."/>
            <person name="Koonin E.V."/>
            <person name="Ettema T.J."/>
        </authorList>
    </citation>
    <scope>NUCLEOTIDE SEQUENCE</scope>
</reference>
<evidence type="ECO:0000313" key="1">
    <source>
        <dbReference type="EMBL" id="QBK88393.1"/>
    </source>
</evidence>
<sequence length="453" mass="54120">MFSNTAISNIINTLSEKKGSPITYDELKEELTKKNEDGGQKYYINIKNDDDLAILYYNDIQDDDNGNTNKSNIDIESNCRSLIIDKKTLLPLGSQFNKIIYNADALEKIKNVDWNKIIIQKCYEGTMMLVYNNNNKWYVSTRRCLDSNKSKWIKNKSFREMFNEAMEGVFELDELNKDYCYHFILVHYKNKNIVSYPSLDNEYKKLYHTMTIKKYTLEEVEHKINNKVDTVDIEHFDNIEQVCNKLEKMSGYDEDNKKISSEGYVIRIYEGEVKKSPFKIYKLQTPIYQKLIKMKPNNSNIHQNYLELYQKDQLGEFLPYFTNFMPEIIQRISTAIKTLAKEILDLYHHTRKQKNPHIYEGLTVQYKKVLYCLHGTYMSHRKQEFENKRIFRKYNSRSINVHDVYHYLKDLPPYKLRQIFEDRIHLLKNENMLFLDKDCVYMMTLTTLMFGNI</sequence>
<dbReference type="EMBL" id="MK500388">
    <property type="protein sequence ID" value="QBK88393.1"/>
    <property type="molecule type" value="Genomic_DNA"/>
</dbReference>
<name>A0A481YYR2_9VIRU</name>
<organism evidence="1">
    <name type="scientific">Mimivirus LCMiAC01</name>
    <dbReference type="NCBI Taxonomy" id="2506608"/>
    <lineage>
        <taxon>Viruses</taxon>
        <taxon>Varidnaviria</taxon>
        <taxon>Bamfordvirae</taxon>
        <taxon>Nucleocytoviricota</taxon>
        <taxon>Megaviricetes</taxon>
        <taxon>Imitervirales</taxon>
        <taxon>Mimiviridae</taxon>
        <taxon>Klosneuvirinae</taxon>
    </lineage>
</organism>
<proteinExistence type="predicted"/>